<dbReference type="AlphaFoldDB" id="A0A251VHN6"/>
<dbReference type="Proteomes" id="UP000215914">
    <property type="component" value="Chromosome 2"/>
</dbReference>
<gene>
    <name evidence="1" type="ORF">HannXRQ_Chr02g0047881</name>
</gene>
<organism evidence="1 2">
    <name type="scientific">Helianthus annuus</name>
    <name type="common">Common sunflower</name>
    <dbReference type="NCBI Taxonomy" id="4232"/>
    <lineage>
        <taxon>Eukaryota</taxon>
        <taxon>Viridiplantae</taxon>
        <taxon>Streptophyta</taxon>
        <taxon>Embryophyta</taxon>
        <taxon>Tracheophyta</taxon>
        <taxon>Spermatophyta</taxon>
        <taxon>Magnoliopsida</taxon>
        <taxon>eudicotyledons</taxon>
        <taxon>Gunneridae</taxon>
        <taxon>Pentapetalae</taxon>
        <taxon>asterids</taxon>
        <taxon>campanulids</taxon>
        <taxon>Asterales</taxon>
        <taxon>Asteraceae</taxon>
        <taxon>Asteroideae</taxon>
        <taxon>Heliantheae alliance</taxon>
        <taxon>Heliantheae</taxon>
        <taxon>Helianthus</taxon>
    </lineage>
</organism>
<reference evidence="2" key="1">
    <citation type="journal article" date="2017" name="Nature">
        <title>The sunflower genome provides insights into oil metabolism, flowering and Asterid evolution.</title>
        <authorList>
            <person name="Badouin H."/>
            <person name="Gouzy J."/>
            <person name="Grassa C.J."/>
            <person name="Murat F."/>
            <person name="Staton S.E."/>
            <person name="Cottret L."/>
            <person name="Lelandais-Briere C."/>
            <person name="Owens G.L."/>
            <person name="Carrere S."/>
            <person name="Mayjonade B."/>
            <person name="Legrand L."/>
            <person name="Gill N."/>
            <person name="Kane N.C."/>
            <person name="Bowers J.E."/>
            <person name="Hubner S."/>
            <person name="Bellec A."/>
            <person name="Berard A."/>
            <person name="Berges H."/>
            <person name="Blanchet N."/>
            <person name="Boniface M.C."/>
            <person name="Brunel D."/>
            <person name="Catrice O."/>
            <person name="Chaidir N."/>
            <person name="Claudel C."/>
            <person name="Donnadieu C."/>
            <person name="Faraut T."/>
            <person name="Fievet G."/>
            <person name="Helmstetter N."/>
            <person name="King M."/>
            <person name="Knapp S.J."/>
            <person name="Lai Z."/>
            <person name="Le Paslier M.C."/>
            <person name="Lippi Y."/>
            <person name="Lorenzon L."/>
            <person name="Mandel J.R."/>
            <person name="Marage G."/>
            <person name="Marchand G."/>
            <person name="Marquand E."/>
            <person name="Bret-Mestries E."/>
            <person name="Morien E."/>
            <person name="Nambeesan S."/>
            <person name="Nguyen T."/>
            <person name="Pegot-Espagnet P."/>
            <person name="Pouilly N."/>
            <person name="Raftis F."/>
            <person name="Sallet E."/>
            <person name="Schiex T."/>
            <person name="Thomas J."/>
            <person name="Vandecasteele C."/>
            <person name="Vares D."/>
            <person name="Vear F."/>
            <person name="Vautrin S."/>
            <person name="Crespi M."/>
            <person name="Mangin B."/>
            <person name="Burke J.M."/>
            <person name="Salse J."/>
            <person name="Munos S."/>
            <person name="Vincourt P."/>
            <person name="Rieseberg L.H."/>
            <person name="Langlade N.B."/>
        </authorList>
    </citation>
    <scope>NUCLEOTIDE SEQUENCE [LARGE SCALE GENOMIC DNA]</scope>
    <source>
        <strain evidence="2">cv. SF193</strain>
    </source>
</reference>
<sequence>MIRSTGYKTEDVNWKEKCIFGVFYTFLAFEMSSSWSDLTRPPSTLNRQLFIALFSNLNPNSNKNQVILSRR</sequence>
<name>A0A251VHN6_HELAN</name>
<accession>A0A251VHN6</accession>
<evidence type="ECO:0000313" key="1">
    <source>
        <dbReference type="EMBL" id="OTG34626.1"/>
    </source>
</evidence>
<evidence type="ECO:0000313" key="2">
    <source>
        <dbReference type="Proteomes" id="UP000215914"/>
    </source>
</evidence>
<dbReference type="InParanoid" id="A0A251VHN6"/>
<keyword evidence="2" id="KW-1185">Reference proteome</keyword>
<proteinExistence type="predicted"/>
<dbReference type="EMBL" id="CM007891">
    <property type="protein sequence ID" value="OTG34626.1"/>
    <property type="molecule type" value="Genomic_DNA"/>
</dbReference>
<protein>
    <submittedName>
        <fullName evidence="1">Uncharacterized protein</fullName>
    </submittedName>
</protein>